<dbReference type="SUPFAM" id="SSF53187">
    <property type="entry name" value="Zn-dependent exopeptidases"/>
    <property type="match status" value="1"/>
</dbReference>
<dbReference type="Proteomes" id="UP000448867">
    <property type="component" value="Unassembled WGS sequence"/>
</dbReference>
<evidence type="ECO:0000313" key="2">
    <source>
        <dbReference type="Proteomes" id="UP000448867"/>
    </source>
</evidence>
<keyword evidence="1" id="KW-0378">Hydrolase</keyword>
<dbReference type="Gene3D" id="3.40.630.10">
    <property type="entry name" value="Zn peptidases"/>
    <property type="match status" value="1"/>
</dbReference>
<dbReference type="Pfam" id="PF01546">
    <property type="entry name" value="Peptidase_M20"/>
    <property type="match status" value="1"/>
</dbReference>
<dbReference type="GO" id="GO:0016787">
    <property type="term" value="F:hydrolase activity"/>
    <property type="evidence" value="ECO:0007669"/>
    <property type="project" value="UniProtKB-KW"/>
</dbReference>
<dbReference type="InterPro" id="IPR050072">
    <property type="entry name" value="Peptidase_M20A"/>
</dbReference>
<sequence length="540" mass="61486">MNNHWQTKEQLTDLLVKLVEHDSITGTAGEVAFAEYLFYILKDTPYYQENPDHLSLHPLQDGRYFLTALVKKAKKKNTAILLSHFDVVDIIDYGDLKHLAFRPRELTSEYALRMDMIPEYVQQDLKSGEWLFGRGTMDMKAGLTAQISILERAMNGEFDGNVMLLTVPDEEVNSAGMINAVPVLSRLKDEYDLSYQACINSEPMFSRFPNDPNYYVYTGSIGKVLAGFYCFGTETHVGEPFSGLNANYMASEVNRFMELNEDYCEAAGNEVSPPPTNLMQKDLKEEYSVQIPHTAVSLFNVFLMKRSAKELHSLLTSSAKQAAENIEKHYRRKAEAFSRVVAFQPSPVEVSVYSYEELYQLAVDKAGKSEVERRINYLIANRGVLGDRDFSTRIVSEVAGLCKEHSPMIVVFYSPPFYPAVSSEGDELIEEAVKQVTDYTKKEYGITLKKQNYFQGLSDLSFLQLSPESSPLDSFVGNMPLFGRPYRLPLQEMKELNLPVMNLGPVGRDAHKWTERVHLPYTFSILPDQLSYTLKWMFEK</sequence>
<reference evidence="1 2" key="1">
    <citation type="submission" date="2019-11" db="EMBL/GenBank/DDBJ databases">
        <title>Bacillus lacus genome.</title>
        <authorList>
            <person name="Allen C.J."/>
            <person name="Newman J.D."/>
        </authorList>
    </citation>
    <scope>NUCLEOTIDE SEQUENCE [LARGE SCALE GENOMIC DNA]</scope>
    <source>
        <strain evidence="1 2">KCTC 33946</strain>
    </source>
</reference>
<protein>
    <submittedName>
        <fullName evidence="1">M20/M25/M40 family metallo-hydrolase</fullName>
    </submittedName>
</protein>
<accession>A0A7X2J2I8</accession>
<dbReference type="AlphaFoldDB" id="A0A7X2J2I8"/>
<proteinExistence type="predicted"/>
<dbReference type="PIRSF" id="PIRSF010386">
    <property type="entry name" value="RocB"/>
    <property type="match status" value="1"/>
</dbReference>
<evidence type="ECO:0000313" key="1">
    <source>
        <dbReference type="EMBL" id="MRX74283.1"/>
    </source>
</evidence>
<comment type="caution">
    <text evidence="1">The sequence shown here is derived from an EMBL/GenBank/DDBJ whole genome shotgun (WGS) entry which is preliminary data.</text>
</comment>
<organism evidence="1 2">
    <name type="scientific">Metabacillus lacus</name>
    <dbReference type="NCBI Taxonomy" id="1983721"/>
    <lineage>
        <taxon>Bacteria</taxon>
        <taxon>Bacillati</taxon>
        <taxon>Bacillota</taxon>
        <taxon>Bacilli</taxon>
        <taxon>Bacillales</taxon>
        <taxon>Bacillaceae</taxon>
        <taxon>Metabacillus</taxon>
    </lineage>
</organism>
<dbReference type="OrthoDB" id="9815360at2"/>
<dbReference type="EMBL" id="WKKI01000074">
    <property type="protein sequence ID" value="MRX74283.1"/>
    <property type="molecule type" value="Genomic_DNA"/>
</dbReference>
<dbReference type="PANTHER" id="PTHR43808:SF27">
    <property type="entry name" value="PROTEIN ROCB"/>
    <property type="match status" value="1"/>
</dbReference>
<gene>
    <name evidence="1" type="ORF">GJU40_19375</name>
</gene>
<keyword evidence="2" id="KW-1185">Reference proteome</keyword>
<dbReference type="RefSeq" id="WP_154309735.1">
    <property type="nucleotide sequence ID" value="NZ_WKKI01000074.1"/>
</dbReference>
<name>A0A7X2J2I8_9BACI</name>
<dbReference type="PANTHER" id="PTHR43808">
    <property type="entry name" value="ACETYLORNITHINE DEACETYLASE"/>
    <property type="match status" value="1"/>
</dbReference>
<dbReference type="InterPro" id="IPR012166">
    <property type="entry name" value="Uncharacterised_RocB"/>
</dbReference>
<dbReference type="InterPro" id="IPR002933">
    <property type="entry name" value="Peptidase_M20"/>
</dbReference>